<sequence length="322" mass="35617">MDRYTIGQLARRAGVSARTVRFWSDRGVLPPDDRSSGGYRLYDAAALARLELIRTLRDLGLGLDAVNALLTRQVTLADLAATHVKALDAEIRTLRLRRTVLRTVARRHSTAEEMTVMNKLARLSAQERQRIIDDFVDSAFDGMADSDAAVVAGWMRELPAELAEDATDEQIDAWLELAELVTDEDFRHKIRTMVLSGGEDSRLEFGLNIRPLVLAYAGSAVERGVAPHAVEGRDTLDRIVPTDLPVEEAAALVAWLEMVADPRIERYWQLLSIINGTEAGPPTVPAFAWLLAAIRAHRIANRRSLERGRSGSGSSGGIRFER</sequence>
<feature type="domain" description="HTH merR-type" evidence="2">
    <location>
        <begin position="3"/>
        <end position="72"/>
    </location>
</feature>
<keyword evidence="1" id="KW-0238">DNA-binding</keyword>
<organism evidence="3 4">
    <name type="scientific">Dactylosporangium darangshiense</name>
    <dbReference type="NCBI Taxonomy" id="579108"/>
    <lineage>
        <taxon>Bacteria</taxon>
        <taxon>Bacillati</taxon>
        <taxon>Actinomycetota</taxon>
        <taxon>Actinomycetes</taxon>
        <taxon>Micromonosporales</taxon>
        <taxon>Micromonosporaceae</taxon>
        <taxon>Dactylosporangium</taxon>
    </lineage>
</organism>
<name>A0ABP8DMA3_9ACTN</name>
<dbReference type="InterPro" id="IPR009061">
    <property type="entry name" value="DNA-bd_dom_put_sf"/>
</dbReference>
<dbReference type="Proteomes" id="UP001500620">
    <property type="component" value="Unassembled WGS sequence"/>
</dbReference>
<dbReference type="PROSITE" id="PS50937">
    <property type="entry name" value="HTH_MERR_2"/>
    <property type="match status" value="1"/>
</dbReference>
<dbReference type="CDD" id="cd00592">
    <property type="entry name" value="HTH_MerR-like"/>
    <property type="match status" value="1"/>
</dbReference>
<evidence type="ECO:0000259" key="2">
    <source>
        <dbReference type="PROSITE" id="PS50937"/>
    </source>
</evidence>
<dbReference type="RefSeq" id="WP_345136337.1">
    <property type="nucleotide sequence ID" value="NZ_BAABAT010000035.1"/>
</dbReference>
<dbReference type="InterPro" id="IPR000551">
    <property type="entry name" value="MerR-type_HTH_dom"/>
</dbReference>
<dbReference type="Gene3D" id="1.10.1660.10">
    <property type="match status" value="1"/>
</dbReference>
<dbReference type="PANTHER" id="PTHR30204:SF93">
    <property type="entry name" value="HTH MERR-TYPE DOMAIN-CONTAINING PROTEIN"/>
    <property type="match status" value="1"/>
</dbReference>
<protein>
    <submittedName>
        <fullName evidence="3">MerR family transcriptional regulator</fullName>
    </submittedName>
</protein>
<keyword evidence="4" id="KW-1185">Reference proteome</keyword>
<evidence type="ECO:0000313" key="4">
    <source>
        <dbReference type="Proteomes" id="UP001500620"/>
    </source>
</evidence>
<gene>
    <name evidence="3" type="ORF">GCM10022255_084040</name>
</gene>
<comment type="caution">
    <text evidence="3">The sequence shown here is derived from an EMBL/GenBank/DDBJ whole genome shotgun (WGS) entry which is preliminary data.</text>
</comment>
<dbReference type="EMBL" id="BAABAT010000035">
    <property type="protein sequence ID" value="GAA4259437.1"/>
    <property type="molecule type" value="Genomic_DNA"/>
</dbReference>
<accession>A0ABP8DMA3</accession>
<dbReference type="Pfam" id="PF13411">
    <property type="entry name" value="MerR_1"/>
    <property type="match status" value="1"/>
</dbReference>
<evidence type="ECO:0000256" key="1">
    <source>
        <dbReference type="ARBA" id="ARBA00023125"/>
    </source>
</evidence>
<dbReference type="SUPFAM" id="SSF46955">
    <property type="entry name" value="Putative DNA-binding domain"/>
    <property type="match status" value="1"/>
</dbReference>
<dbReference type="InterPro" id="IPR047057">
    <property type="entry name" value="MerR_fam"/>
</dbReference>
<dbReference type="PANTHER" id="PTHR30204">
    <property type="entry name" value="REDOX-CYCLING DRUG-SENSING TRANSCRIPTIONAL ACTIVATOR SOXR"/>
    <property type="match status" value="1"/>
</dbReference>
<dbReference type="PRINTS" id="PR00040">
    <property type="entry name" value="HTHMERR"/>
</dbReference>
<dbReference type="SMART" id="SM00422">
    <property type="entry name" value="HTH_MERR"/>
    <property type="match status" value="1"/>
</dbReference>
<evidence type="ECO:0000313" key="3">
    <source>
        <dbReference type="EMBL" id="GAA4259437.1"/>
    </source>
</evidence>
<proteinExistence type="predicted"/>
<reference evidence="4" key="1">
    <citation type="journal article" date="2019" name="Int. J. Syst. Evol. Microbiol.">
        <title>The Global Catalogue of Microorganisms (GCM) 10K type strain sequencing project: providing services to taxonomists for standard genome sequencing and annotation.</title>
        <authorList>
            <consortium name="The Broad Institute Genomics Platform"/>
            <consortium name="The Broad Institute Genome Sequencing Center for Infectious Disease"/>
            <person name="Wu L."/>
            <person name="Ma J."/>
        </authorList>
    </citation>
    <scope>NUCLEOTIDE SEQUENCE [LARGE SCALE GENOMIC DNA]</scope>
    <source>
        <strain evidence="4">JCM 17441</strain>
    </source>
</reference>